<sequence length="137" mass="15224">MHTNTCYDFSIATERLDGSNSGPIASLLHLHRHRSRTGEHRSSPCLQAFFGSSPLSRKKSSIFLRCAGRVGGTGYPWHYSIIPWLFKIPQLIQALDSFILSCPQVKYQDRNSNSDSTRRRACGTNGAPVATEMATHS</sequence>
<dbReference type="AlphaFoldDB" id="A0A8T0NEU7"/>
<dbReference type="Proteomes" id="UP000823388">
    <property type="component" value="Chromosome 9K"/>
</dbReference>
<evidence type="ECO:0000313" key="2">
    <source>
        <dbReference type="EMBL" id="KAG2547847.1"/>
    </source>
</evidence>
<name>A0A8T0NEU7_PANVG</name>
<comment type="caution">
    <text evidence="2">The sequence shown here is derived from an EMBL/GenBank/DDBJ whole genome shotgun (WGS) entry which is preliminary data.</text>
</comment>
<proteinExistence type="predicted"/>
<dbReference type="EMBL" id="CM029053">
    <property type="protein sequence ID" value="KAG2547847.1"/>
    <property type="molecule type" value="Genomic_DNA"/>
</dbReference>
<evidence type="ECO:0000256" key="1">
    <source>
        <dbReference type="SAM" id="MobiDB-lite"/>
    </source>
</evidence>
<gene>
    <name evidence="2" type="ORF">PVAP13_9KG128985</name>
</gene>
<accession>A0A8T0NEU7</accession>
<protein>
    <submittedName>
        <fullName evidence="2">Uncharacterized protein</fullName>
    </submittedName>
</protein>
<keyword evidence="3" id="KW-1185">Reference proteome</keyword>
<organism evidence="2 3">
    <name type="scientific">Panicum virgatum</name>
    <name type="common">Blackwell switchgrass</name>
    <dbReference type="NCBI Taxonomy" id="38727"/>
    <lineage>
        <taxon>Eukaryota</taxon>
        <taxon>Viridiplantae</taxon>
        <taxon>Streptophyta</taxon>
        <taxon>Embryophyta</taxon>
        <taxon>Tracheophyta</taxon>
        <taxon>Spermatophyta</taxon>
        <taxon>Magnoliopsida</taxon>
        <taxon>Liliopsida</taxon>
        <taxon>Poales</taxon>
        <taxon>Poaceae</taxon>
        <taxon>PACMAD clade</taxon>
        <taxon>Panicoideae</taxon>
        <taxon>Panicodae</taxon>
        <taxon>Paniceae</taxon>
        <taxon>Panicinae</taxon>
        <taxon>Panicum</taxon>
        <taxon>Panicum sect. Hiantes</taxon>
    </lineage>
</organism>
<evidence type="ECO:0000313" key="3">
    <source>
        <dbReference type="Proteomes" id="UP000823388"/>
    </source>
</evidence>
<feature type="region of interest" description="Disordered" evidence="1">
    <location>
        <begin position="108"/>
        <end position="137"/>
    </location>
</feature>
<reference evidence="2" key="1">
    <citation type="submission" date="2020-05" db="EMBL/GenBank/DDBJ databases">
        <title>WGS assembly of Panicum virgatum.</title>
        <authorList>
            <person name="Lovell J.T."/>
            <person name="Jenkins J."/>
            <person name="Shu S."/>
            <person name="Juenger T.E."/>
            <person name="Schmutz J."/>
        </authorList>
    </citation>
    <scope>NUCLEOTIDE SEQUENCE</scope>
    <source>
        <strain evidence="2">AP13</strain>
    </source>
</reference>